<evidence type="ECO:0000313" key="1">
    <source>
        <dbReference type="EMBL" id="GFX89712.1"/>
    </source>
</evidence>
<dbReference type="Pfam" id="PF05380">
    <property type="entry name" value="Peptidase_A17"/>
    <property type="match status" value="1"/>
</dbReference>
<dbReference type="GO" id="GO:0071897">
    <property type="term" value="P:DNA biosynthetic process"/>
    <property type="evidence" value="ECO:0007669"/>
    <property type="project" value="UniProtKB-ARBA"/>
</dbReference>
<dbReference type="Proteomes" id="UP000887159">
    <property type="component" value="Unassembled WGS sequence"/>
</dbReference>
<reference evidence="1" key="1">
    <citation type="submission" date="2020-08" db="EMBL/GenBank/DDBJ databases">
        <title>Multicomponent nature underlies the extraordinary mechanical properties of spider dragline silk.</title>
        <authorList>
            <person name="Kono N."/>
            <person name="Nakamura H."/>
            <person name="Mori M."/>
            <person name="Yoshida Y."/>
            <person name="Ohtoshi R."/>
            <person name="Malay A.D."/>
            <person name="Moran D.A.P."/>
            <person name="Tomita M."/>
            <person name="Numata K."/>
            <person name="Arakawa K."/>
        </authorList>
    </citation>
    <scope>NUCLEOTIDE SEQUENCE</scope>
</reference>
<dbReference type="EMBL" id="BMAU01021076">
    <property type="protein sequence ID" value="GFX89712.1"/>
    <property type="molecule type" value="Genomic_DNA"/>
</dbReference>
<accession>A0A8X6RHV4</accession>
<dbReference type="AlphaFoldDB" id="A0A8X6RHV4"/>
<dbReference type="InterPro" id="IPR008042">
    <property type="entry name" value="Retrotrans_Pao"/>
</dbReference>
<name>A0A8X6RHV4_TRICX</name>
<dbReference type="SUPFAM" id="SSF56672">
    <property type="entry name" value="DNA/RNA polymerases"/>
    <property type="match status" value="1"/>
</dbReference>
<comment type="caution">
    <text evidence="1">The sequence shown here is derived from an EMBL/GenBank/DDBJ whole genome shotgun (WGS) entry which is preliminary data.</text>
</comment>
<proteinExistence type="predicted"/>
<dbReference type="PANTHER" id="PTHR47331">
    <property type="entry name" value="PHD-TYPE DOMAIN-CONTAINING PROTEIN"/>
    <property type="match status" value="1"/>
</dbReference>
<keyword evidence="2" id="KW-1185">Reference proteome</keyword>
<evidence type="ECO:0000313" key="2">
    <source>
        <dbReference type="Proteomes" id="UP000887159"/>
    </source>
</evidence>
<protein>
    <submittedName>
        <fullName evidence="1">Integrase catalytic domain-containing protein</fullName>
    </submittedName>
</protein>
<gene>
    <name evidence="1" type="primary">AVEN_32190_1</name>
    <name evidence="1" type="ORF">TNCV_3711441</name>
</gene>
<dbReference type="InterPro" id="IPR043502">
    <property type="entry name" value="DNA/RNA_pol_sf"/>
</dbReference>
<sequence>MQEYEQLGHMTKVEEYFEPDTTYYIPHHGVYRPKKSSTKEFRKQPIAITADIEKTYRIILITPSQRDYLQILWKSDKNDPVSTYRLNTVTYGTTSAPLATRTLKQIAIDNREKFPAAAEILETDFNVDDLVSSVSNIETGKEIQKQLIELLSCAGMKLHKWSSNSKDILRELPYEAKEYHFDRDEALQGLKVQRFVFIENYKSLELHGFLDVSEKAFGASIYLRCTNSSEQSSMRLFCSKSRTAPIKRISIPRLELCAAGLLSKLMKKVIASLKLKFDGVYLWTDSTIALGGLQTDPWLLKTFVGNRVSQIQEITKSYCWQHIRLQRNPSDLVSRGLSAENLVNWKGSETFCYSLPHSEVTLDSKSGDFTKELKKEL</sequence>
<organism evidence="1 2">
    <name type="scientific">Trichonephila clavipes</name>
    <name type="common">Golden silk orbweaver</name>
    <name type="synonym">Nephila clavipes</name>
    <dbReference type="NCBI Taxonomy" id="2585209"/>
    <lineage>
        <taxon>Eukaryota</taxon>
        <taxon>Metazoa</taxon>
        <taxon>Ecdysozoa</taxon>
        <taxon>Arthropoda</taxon>
        <taxon>Chelicerata</taxon>
        <taxon>Arachnida</taxon>
        <taxon>Araneae</taxon>
        <taxon>Araneomorphae</taxon>
        <taxon>Entelegynae</taxon>
        <taxon>Araneoidea</taxon>
        <taxon>Nephilidae</taxon>
        <taxon>Trichonephila</taxon>
    </lineage>
</organism>